<dbReference type="EMBL" id="JAKLMC020000002">
    <property type="protein sequence ID" value="KAK5957737.1"/>
    <property type="molecule type" value="Genomic_DNA"/>
</dbReference>
<feature type="transmembrane region" description="Helical" evidence="9">
    <location>
        <begin position="381"/>
        <end position="405"/>
    </location>
</feature>
<feature type="domain" description="Major facilitator superfamily (MFS) profile" evidence="10">
    <location>
        <begin position="50"/>
        <end position="504"/>
    </location>
</feature>
<evidence type="ECO:0000313" key="11">
    <source>
        <dbReference type="EMBL" id="KAK5957737.1"/>
    </source>
</evidence>
<reference evidence="11 12" key="1">
    <citation type="submission" date="2022-12" db="EMBL/GenBank/DDBJ databases">
        <title>Genomic features and morphological characterization of a novel Knufia sp. strain isolated from spacecraft assembly facility.</title>
        <authorList>
            <person name="Teixeira M."/>
            <person name="Chander A.M."/>
            <person name="Stajich J.E."/>
            <person name="Venkateswaran K."/>
        </authorList>
    </citation>
    <scope>NUCLEOTIDE SEQUENCE [LARGE SCALE GENOMIC DNA]</scope>
    <source>
        <strain evidence="11 12">FJI-L2-BK-P2</strain>
    </source>
</reference>
<proteinExistence type="inferred from homology"/>
<dbReference type="InterPro" id="IPR003663">
    <property type="entry name" value="Sugar/inositol_transpt"/>
</dbReference>
<keyword evidence="5 9" id="KW-1133">Transmembrane helix</keyword>
<keyword evidence="6 9" id="KW-0472">Membrane</keyword>
<keyword evidence="3 7" id="KW-0813">Transport</keyword>
<feature type="transmembrane region" description="Helical" evidence="9">
    <location>
        <begin position="482"/>
        <end position="500"/>
    </location>
</feature>
<comment type="similarity">
    <text evidence="2 7">Belongs to the major facilitator superfamily. Sugar transporter (TC 2.A.1.1) family.</text>
</comment>
<evidence type="ECO:0000256" key="6">
    <source>
        <dbReference type="ARBA" id="ARBA00023136"/>
    </source>
</evidence>
<feature type="transmembrane region" description="Helical" evidence="9">
    <location>
        <begin position="214"/>
        <end position="237"/>
    </location>
</feature>
<dbReference type="InterPro" id="IPR020846">
    <property type="entry name" value="MFS_dom"/>
</dbReference>
<feature type="transmembrane region" description="Helical" evidence="9">
    <location>
        <begin position="46"/>
        <end position="73"/>
    </location>
</feature>
<dbReference type="GO" id="GO:0016020">
    <property type="term" value="C:membrane"/>
    <property type="evidence" value="ECO:0007669"/>
    <property type="project" value="UniProtKB-SubCell"/>
</dbReference>
<feature type="transmembrane region" description="Helical" evidence="9">
    <location>
        <begin position="352"/>
        <end position="374"/>
    </location>
</feature>
<dbReference type="InterPro" id="IPR005829">
    <property type="entry name" value="Sugar_transporter_CS"/>
</dbReference>
<evidence type="ECO:0000256" key="7">
    <source>
        <dbReference type="RuleBase" id="RU003346"/>
    </source>
</evidence>
<evidence type="ECO:0000256" key="3">
    <source>
        <dbReference type="ARBA" id="ARBA00022448"/>
    </source>
</evidence>
<gene>
    <name evidence="11" type="ORF">OHC33_000926</name>
</gene>
<organism evidence="11 12">
    <name type="scientific">Knufia fluminis</name>
    <dbReference type="NCBI Taxonomy" id="191047"/>
    <lineage>
        <taxon>Eukaryota</taxon>
        <taxon>Fungi</taxon>
        <taxon>Dikarya</taxon>
        <taxon>Ascomycota</taxon>
        <taxon>Pezizomycotina</taxon>
        <taxon>Eurotiomycetes</taxon>
        <taxon>Chaetothyriomycetidae</taxon>
        <taxon>Chaetothyriales</taxon>
        <taxon>Trichomeriaceae</taxon>
        <taxon>Knufia</taxon>
    </lineage>
</organism>
<dbReference type="Proteomes" id="UP001316803">
    <property type="component" value="Unassembled WGS sequence"/>
</dbReference>
<feature type="transmembrane region" description="Helical" evidence="9">
    <location>
        <begin position="183"/>
        <end position="202"/>
    </location>
</feature>
<evidence type="ECO:0000256" key="8">
    <source>
        <dbReference type="SAM" id="MobiDB-lite"/>
    </source>
</evidence>
<comment type="subcellular location">
    <subcellularLocation>
        <location evidence="1">Membrane</location>
        <topology evidence="1">Multi-pass membrane protein</topology>
    </subcellularLocation>
</comment>
<feature type="transmembrane region" description="Helical" evidence="9">
    <location>
        <begin position="316"/>
        <end position="337"/>
    </location>
</feature>
<evidence type="ECO:0000256" key="4">
    <source>
        <dbReference type="ARBA" id="ARBA00022692"/>
    </source>
</evidence>
<feature type="transmembrane region" description="Helical" evidence="9">
    <location>
        <begin position="411"/>
        <end position="430"/>
    </location>
</feature>
<name>A0AAN8I755_9EURO</name>
<dbReference type="GO" id="GO:0005351">
    <property type="term" value="F:carbohydrate:proton symporter activity"/>
    <property type="evidence" value="ECO:0007669"/>
    <property type="project" value="TreeGrafter"/>
</dbReference>
<dbReference type="InterPro" id="IPR050360">
    <property type="entry name" value="MFS_Sugar_Transporters"/>
</dbReference>
<dbReference type="PROSITE" id="PS00217">
    <property type="entry name" value="SUGAR_TRANSPORT_2"/>
    <property type="match status" value="1"/>
</dbReference>
<keyword evidence="12" id="KW-1185">Reference proteome</keyword>
<evidence type="ECO:0000256" key="5">
    <source>
        <dbReference type="ARBA" id="ARBA00022989"/>
    </source>
</evidence>
<dbReference type="SUPFAM" id="SSF103473">
    <property type="entry name" value="MFS general substrate transporter"/>
    <property type="match status" value="1"/>
</dbReference>
<dbReference type="PANTHER" id="PTHR48022:SF14">
    <property type="entry name" value="MAJOR FACILITATOR SUPERFAMILY (MFS) PROFILE DOMAIN-CONTAINING PROTEIN-RELATED"/>
    <property type="match status" value="1"/>
</dbReference>
<feature type="transmembrane region" description="Helical" evidence="9">
    <location>
        <begin position="149"/>
        <end position="171"/>
    </location>
</feature>
<evidence type="ECO:0000259" key="10">
    <source>
        <dbReference type="PROSITE" id="PS50850"/>
    </source>
</evidence>
<dbReference type="InterPro" id="IPR005828">
    <property type="entry name" value="MFS_sugar_transport-like"/>
</dbReference>
<dbReference type="PANTHER" id="PTHR48022">
    <property type="entry name" value="PLASTIDIC GLUCOSE TRANSPORTER 4"/>
    <property type="match status" value="1"/>
</dbReference>
<dbReference type="InterPro" id="IPR036259">
    <property type="entry name" value="MFS_trans_sf"/>
</dbReference>
<dbReference type="NCBIfam" id="TIGR00879">
    <property type="entry name" value="SP"/>
    <property type="match status" value="1"/>
</dbReference>
<feature type="transmembrane region" description="Helical" evidence="9">
    <location>
        <begin position="451"/>
        <end position="470"/>
    </location>
</feature>
<feature type="transmembrane region" description="Helical" evidence="9">
    <location>
        <begin position="93"/>
        <end position="112"/>
    </location>
</feature>
<protein>
    <recommendedName>
        <fullName evidence="10">Major facilitator superfamily (MFS) profile domain-containing protein</fullName>
    </recommendedName>
</protein>
<dbReference type="FunFam" id="1.20.1250.20:FF:000026">
    <property type="entry name" value="MFS quinate transporter QutD"/>
    <property type="match status" value="1"/>
</dbReference>
<evidence type="ECO:0000256" key="9">
    <source>
        <dbReference type="SAM" id="Phobius"/>
    </source>
</evidence>
<sequence length="637" mass="68671">MAFGQEKAEHVESDLTPVNTAELPTTLAENVSYGEGGVKGIISSPFVFGAAFLASLGGFSFGYDQGVISIINVMPQFQQRYPKVADGTPGSGFYKGFMTAMLEFGAFIGCFFMPKLCDKISRKWALSAVVVIFNLGAIIQTAAPNYGALVAGRTIGGIGVGTLALGAPLYISEISPPHLRGALLVLESVSIVTGVVIAYWITYGTRYLEGEIAFRLPFGLQMVCATILGLAIHLFPFSPRWLSLVGRNDDALQSLGKLRRLPTTDERVQTEWQGIMAEVEFQNVVQERTHPGKHGWKLEALLWGDLFKKKTFRRTAVGMGVAFFQQFSGINAFIYYAPTLFQSLGAGYETSLILSGALNIVQLVAVLICFFIIDRIGRRPLAFWGAVGMFVVYVVISALVGVYGPGWENSAAGWACVAMAFLYMLTYGVSYSPLGWALPSEVFSTATRAKGVALSTATVWLSNFIIGVIVPPMLESAGYGTYIFFAAFCGMAAVWAWFLVPETKGKTLEEMDDVFGDTSGHAERELMKQAAGNARRRSSAGVSMSSQAKETREKSTVKGFTFGPPIISHLFTTGFTVTAPTSDISNPSSPLFNELNTAIIQADTPLVQPPPFLATATPGSLSLVDTHGIGVTHTNIY</sequence>
<evidence type="ECO:0000256" key="2">
    <source>
        <dbReference type="ARBA" id="ARBA00010992"/>
    </source>
</evidence>
<feature type="region of interest" description="Disordered" evidence="8">
    <location>
        <begin position="528"/>
        <end position="555"/>
    </location>
</feature>
<accession>A0AAN8I755</accession>
<evidence type="ECO:0000313" key="12">
    <source>
        <dbReference type="Proteomes" id="UP001316803"/>
    </source>
</evidence>
<comment type="caution">
    <text evidence="11">The sequence shown here is derived from an EMBL/GenBank/DDBJ whole genome shotgun (WGS) entry which is preliminary data.</text>
</comment>
<dbReference type="Gene3D" id="1.20.1250.20">
    <property type="entry name" value="MFS general substrate transporter like domains"/>
    <property type="match status" value="1"/>
</dbReference>
<feature type="transmembrane region" description="Helical" evidence="9">
    <location>
        <begin position="124"/>
        <end position="143"/>
    </location>
</feature>
<dbReference type="AlphaFoldDB" id="A0AAN8I755"/>
<evidence type="ECO:0000256" key="1">
    <source>
        <dbReference type="ARBA" id="ARBA00004141"/>
    </source>
</evidence>
<dbReference type="PROSITE" id="PS50850">
    <property type="entry name" value="MFS"/>
    <property type="match status" value="1"/>
</dbReference>
<keyword evidence="4 9" id="KW-0812">Transmembrane</keyword>
<dbReference type="Pfam" id="PF00083">
    <property type="entry name" value="Sugar_tr"/>
    <property type="match status" value="1"/>
</dbReference>
<dbReference type="PRINTS" id="PR00171">
    <property type="entry name" value="SUGRTRNSPORT"/>
</dbReference>